<feature type="region of interest" description="Disordered" evidence="1">
    <location>
        <begin position="1"/>
        <end position="22"/>
    </location>
</feature>
<reference evidence="2" key="2">
    <citation type="submission" date="2022-12" db="EMBL/GenBank/DDBJ databases">
        <authorList>
            <person name="Sun Q."/>
            <person name="Zhou Y."/>
        </authorList>
    </citation>
    <scope>NUCLEOTIDE SEQUENCE</scope>
    <source>
        <strain evidence="2">CGMCC 1.15034</strain>
    </source>
</reference>
<sequence length="67" mass="7162">MHMRGSGNGRHTTISATCPPATGAMRVDAGKDLQGGRPVRPDTALVDRIIEDLKRKILTMPANSYTG</sequence>
<proteinExistence type="predicted"/>
<protein>
    <submittedName>
        <fullName evidence="2">Uncharacterized protein</fullName>
    </submittedName>
</protein>
<name>A0AA87WDL7_9BRAD</name>
<organism evidence="2 3">
    <name type="scientific">Bradyrhizobium guangdongense</name>
    <dbReference type="NCBI Taxonomy" id="1325090"/>
    <lineage>
        <taxon>Bacteria</taxon>
        <taxon>Pseudomonadati</taxon>
        <taxon>Pseudomonadota</taxon>
        <taxon>Alphaproteobacteria</taxon>
        <taxon>Hyphomicrobiales</taxon>
        <taxon>Nitrobacteraceae</taxon>
        <taxon>Bradyrhizobium</taxon>
    </lineage>
</organism>
<evidence type="ECO:0000313" key="3">
    <source>
        <dbReference type="Proteomes" id="UP000625079"/>
    </source>
</evidence>
<gene>
    <name evidence="2" type="ORF">GCM10010987_79740</name>
</gene>
<evidence type="ECO:0000313" key="2">
    <source>
        <dbReference type="EMBL" id="GGI34511.1"/>
    </source>
</evidence>
<dbReference type="Proteomes" id="UP000625079">
    <property type="component" value="Unassembled WGS sequence"/>
</dbReference>
<dbReference type="EMBL" id="BMHC01000046">
    <property type="protein sequence ID" value="GGI34511.1"/>
    <property type="molecule type" value="Genomic_DNA"/>
</dbReference>
<accession>A0AA87WDL7</accession>
<reference evidence="2" key="1">
    <citation type="journal article" date="2014" name="Int. J. Syst. Evol. Microbiol.">
        <title>Complete genome sequence of Corynebacterium casei LMG S-19264T (=DSM 44701T), isolated from a smear-ripened cheese.</title>
        <authorList>
            <consortium name="US DOE Joint Genome Institute (JGI-PGF)"/>
            <person name="Walter F."/>
            <person name="Albersmeier A."/>
            <person name="Kalinowski J."/>
            <person name="Ruckert C."/>
        </authorList>
    </citation>
    <scope>NUCLEOTIDE SEQUENCE</scope>
    <source>
        <strain evidence="2">CGMCC 1.15034</strain>
    </source>
</reference>
<dbReference type="AlphaFoldDB" id="A0AA87WDL7"/>
<comment type="caution">
    <text evidence="2">The sequence shown here is derived from an EMBL/GenBank/DDBJ whole genome shotgun (WGS) entry which is preliminary data.</text>
</comment>
<evidence type="ECO:0000256" key="1">
    <source>
        <dbReference type="SAM" id="MobiDB-lite"/>
    </source>
</evidence>